<protein>
    <submittedName>
        <fullName evidence="1">Uncharacterized protein</fullName>
    </submittedName>
</protein>
<accession>A0A316AQI9</accession>
<keyword evidence="2" id="KW-1185">Reference proteome</keyword>
<reference evidence="1 2" key="1">
    <citation type="submission" date="2018-03" db="EMBL/GenBank/DDBJ databases">
        <title>Genomic Encyclopedia of Archaeal and Bacterial Type Strains, Phase II (KMG-II): from individual species to whole genera.</title>
        <authorList>
            <person name="Goeker M."/>
        </authorList>
    </citation>
    <scope>NUCLEOTIDE SEQUENCE [LARGE SCALE GENOMIC DNA]</scope>
    <source>
        <strain evidence="1 2">DSM 100346</strain>
    </source>
</reference>
<organism evidence="1 2">
    <name type="scientific">Dyadobacter jejuensis</name>
    <dbReference type="NCBI Taxonomy" id="1082580"/>
    <lineage>
        <taxon>Bacteria</taxon>
        <taxon>Pseudomonadati</taxon>
        <taxon>Bacteroidota</taxon>
        <taxon>Cytophagia</taxon>
        <taxon>Cytophagales</taxon>
        <taxon>Spirosomataceae</taxon>
        <taxon>Dyadobacter</taxon>
    </lineage>
</organism>
<evidence type="ECO:0000313" key="1">
    <source>
        <dbReference type="EMBL" id="PWJ59040.1"/>
    </source>
</evidence>
<sequence>MAELPEIFLYYYNSKDKYKFLTVRKTIFNFAIPSKELPTEWIYQPSNGYSRIPLMPLLPKS</sequence>
<dbReference type="EMBL" id="QGDT01000003">
    <property type="protein sequence ID" value="PWJ59040.1"/>
    <property type="molecule type" value="Genomic_DNA"/>
</dbReference>
<comment type="caution">
    <text evidence="1">The sequence shown here is derived from an EMBL/GenBank/DDBJ whole genome shotgun (WGS) entry which is preliminary data.</text>
</comment>
<dbReference type="Proteomes" id="UP000245880">
    <property type="component" value="Unassembled WGS sequence"/>
</dbReference>
<evidence type="ECO:0000313" key="2">
    <source>
        <dbReference type="Proteomes" id="UP000245880"/>
    </source>
</evidence>
<gene>
    <name evidence="1" type="ORF">CLV98_103413</name>
</gene>
<name>A0A316AQI9_9BACT</name>
<proteinExistence type="predicted"/>
<dbReference type="AlphaFoldDB" id="A0A316AQI9"/>